<dbReference type="InterPro" id="IPR045176">
    <property type="entry name" value="Got1"/>
</dbReference>
<comment type="similarity">
    <text evidence="6">Belongs to the GOT1 family.</text>
</comment>
<dbReference type="GO" id="GO:0005829">
    <property type="term" value="C:cytosol"/>
    <property type="evidence" value="ECO:0007669"/>
    <property type="project" value="GOC"/>
</dbReference>
<dbReference type="GO" id="GO:0006888">
    <property type="term" value="P:endoplasmic reticulum to Golgi vesicle-mediated transport"/>
    <property type="evidence" value="ECO:0007669"/>
    <property type="project" value="InterPro"/>
</dbReference>
<dbReference type="VEuPathDB" id="PiroplasmaDB:BMR1_01G00495"/>
<dbReference type="PANTHER" id="PTHR21493">
    <property type="entry name" value="CGI-141-RELATED/LIPASE CONTAINING PROTEIN"/>
    <property type="match status" value="1"/>
</dbReference>
<name>A0A1N6LWC1_BABMR</name>
<organism evidence="8 9">
    <name type="scientific">Babesia microti (strain RI)</name>
    <dbReference type="NCBI Taxonomy" id="1133968"/>
    <lineage>
        <taxon>Eukaryota</taxon>
        <taxon>Sar</taxon>
        <taxon>Alveolata</taxon>
        <taxon>Apicomplexa</taxon>
        <taxon>Aconoidasida</taxon>
        <taxon>Piroplasmida</taxon>
        <taxon>Babesiidae</taxon>
        <taxon>Babesia</taxon>
    </lineage>
</organism>
<dbReference type="KEGG" id="bmic:BMR1_01G00495"/>
<feature type="transmembrane region" description="Helical" evidence="7">
    <location>
        <begin position="6"/>
        <end position="39"/>
    </location>
</feature>
<protein>
    <submittedName>
        <fullName evidence="8">CGI-141 protein homolog, putative</fullName>
    </submittedName>
</protein>
<gene>
    <name evidence="8" type="ORF">BMR1_01G00495</name>
</gene>
<dbReference type="InterPro" id="IPR007305">
    <property type="entry name" value="Vesicle_transpt_Got1/SFT2"/>
</dbReference>
<dbReference type="GO" id="GO:0042147">
    <property type="term" value="P:retrograde transport, endosome to Golgi"/>
    <property type="evidence" value="ECO:0007669"/>
    <property type="project" value="InterPro"/>
</dbReference>
<keyword evidence="2 7" id="KW-0812">Transmembrane</keyword>
<reference evidence="8 9" key="3">
    <citation type="journal article" date="2016" name="Sci. Rep.">
        <title>Genome-wide diversity and gene expression profiling of Babesia microti isolates identify polymorphic genes that mediate host-pathogen interactions.</title>
        <authorList>
            <person name="Silva J.C."/>
            <person name="Cornillot E."/>
            <person name="McCracken C."/>
            <person name="Usmani-Brown S."/>
            <person name="Dwivedi A."/>
            <person name="Ifeonu O.O."/>
            <person name="Crabtree J."/>
            <person name="Gotia H.T."/>
            <person name="Virji A.Z."/>
            <person name="Reynes C."/>
            <person name="Colinge J."/>
            <person name="Kumar V."/>
            <person name="Lawres L."/>
            <person name="Pazzi J.E."/>
            <person name="Pablo J.V."/>
            <person name="Hung C."/>
            <person name="Brancato J."/>
            <person name="Kumari P."/>
            <person name="Orvis J."/>
            <person name="Tretina K."/>
            <person name="Chibucos M."/>
            <person name="Ott S."/>
            <person name="Sadzewicz L."/>
            <person name="Sengamalay N."/>
            <person name="Shetty A.C."/>
            <person name="Su Q."/>
            <person name="Tallon L."/>
            <person name="Fraser C.M."/>
            <person name="Frutos R."/>
            <person name="Molina D.M."/>
            <person name="Krause P.J."/>
            <person name="Ben Mamoun C."/>
        </authorList>
    </citation>
    <scope>NUCLEOTIDE SEQUENCE [LARGE SCALE GENOMIC DNA]</scope>
    <source>
        <strain evidence="8 9">RI</strain>
    </source>
</reference>
<dbReference type="RefSeq" id="XP_012647179.2">
    <property type="nucleotide sequence ID" value="XM_012791725.2"/>
</dbReference>
<evidence type="ECO:0000313" key="8">
    <source>
        <dbReference type="EMBL" id="SIO73174.1"/>
    </source>
</evidence>
<dbReference type="GO" id="GO:0000139">
    <property type="term" value="C:Golgi membrane"/>
    <property type="evidence" value="ECO:0007669"/>
    <property type="project" value="UniProtKB-SubCell"/>
</dbReference>
<dbReference type="Pfam" id="PF04178">
    <property type="entry name" value="Got1"/>
    <property type="match status" value="1"/>
</dbReference>
<dbReference type="GeneID" id="24423180"/>
<keyword evidence="5 7" id="KW-0472">Membrane</keyword>
<dbReference type="EMBL" id="FO082871">
    <property type="protein sequence ID" value="SIO73174.1"/>
    <property type="molecule type" value="Genomic_DNA"/>
</dbReference>
<dbReference type="AlphaFoldDB" id="A0A1N6LWC1"/>
<reference evidence="8 9" key="2">
    <citation type="journal article" date="2013" name="PLoS ONE">
        <title>Whole genome mapping and re-organization of the nuclear and mitochondrial genomes of Babesia microti isolates.</title>
        <authorList>
            <person name="Cornillot E."/>
            <person name="Dassouli A."/>
            <person name="Garg A."/>
            <person name="Pachikara N."/>
            <person name="Randazzo S."/>
            <person name="Depoix D."/>
            <person name="Carcy B."/>
            <person name="Delbecq S."/>
            <person name="Frutos R."/>
            <person name="Silva J.C."/>
            <person name="Sutton R."/>
            <person name="Krause P.J."/>
            <person name="Mamoun C.B."/>
        </authorList>
    </citation>
    <scope>NUCLEOTIDE SEQUENCE [LARGE SCALE GENOMIC DNA]</scope>
    <source>
        <strain evidence="8 9">RI</strain>
    </source>
</reference>
<feature type="transmembrane region" description="Helical" evidence="7">
    <location>
        <begin position="60"/>
        <end position="84"/>
    </location>
</feature>
<proteinExistence type="inferred from homology"/>
<evidence type="ECO:0000256" key="5">
    <source>
        <dbReference type="ARBA" id="ARBA00023136"/>
    </source>
</evidence>
<dbReference type="Proteomes" id="UP000002899">
    <property type="component" value="Chromosome I"/>
</dbReference>
<evidence type="ECO:0000313" key="9">
    <source>
        <dbReference type="Proteomes" id="UP000002899"/>
    </source>
</evidence>
<evidence type="ECO:0000256" key="6">
    <source>
        <dbReference type="ARBA" id="ARBA00025799"/>
    </source>
</evidence>
<keyword evidence="3 7" id="KW-1133">Transmembrane helix</keyword>
<evidence type="ECO:0000256" key="1">
    <source>
        <dbReference type="ARBA" id="ARBA00004653"/>
    </source>
</evidence>
<sequence>MLLVGLAILFNCVGLLLLFDRFFLCLSSFLMIVGLYTLLGWRKFIKFFWARHKRVGTIAFYGGFFVILIGFSFVGYFIQIFGLYKLFVTFIPNLITYLDVTPASGLLKLPLLNYIANYFKHSPSNSQNLPL</sequence>
<evidence type="ECO:0000256" key="3">
    <source>
        <dbReference type="ARBA" id="ARBA00022989"/>
    </source>
</evidence>
<dbReference type="OrthoDB" id="204784at2759"/>
<reference evidence="8 9" key="1">
    <citation type="journal article" date="2012" name="Nucleic Acids Res.">
        <title>Sequencing of the smallest Apicomplexan genome from the human pathogen Babesia microti.</title>
        <authorList>
            <person name="Cornillot E."/>
            <person name="Hadj-Kaddour K."/>
            <person name="Dassouli A."/>
            <person name="Noel B."/>
            <person name="Ranwez V."/>
            <person name="Vacherie B."/>
            <person name="Augagneur Y."/>
            <person name="Bres V."/>
            <person name="Duclos A."/>
            <person name="Randazzo S."/>
            <person name="Carcy B."/>
            <person name="Debierre-Grockiego F."/>
            <person name="Delbecq S."/>
            <person name="Moubri-Menage K."/>
            <person name="Shams-Eldin H."/>
            <person name="Usmani-Brown S."/>
            <person name="Bringaud F."/>
            <person name="Wincker P."/>
            <person name="Vivares C.P."/>
            <person name="Schwarz R.T."/>
            <person name="Schetters T.P."/>
            <person name="Krause P.J."/>
            <person name="Gorenflot A."/>
            <person name="Berry V."/>
            <person name="Barbe V."/>
            <person name="Ben Mamoun C."/>
        </authorList>
    </citation>
    <scope>NUCLEOTIDE SEQUENCE [LARGE SCALE GENOMIC DNA]</scope>
    <source>
        <strain evidence="8 9">RI</strain>
    </source>
</reference>
<evidence type="ECO:0000256" key="4">
    <source>
        <dbReference type="ARBA" id="ARBA00023034"/>
    </source>
</evidence>
<evidence type="ECO:0000256" key="7">
    <source>
        <dbReference type="SAM" id="Phobius"/>
    </source>
</evidence>
<dbReference type="PANTHER" id="PTHR21493:SF9">
    <property type="entry name" value="GOLGI TRANSPORT PROTEIN 1-RELATED"/>
    <property type="match status" value="1"/>
</dbReference>
<comment type="subcellular location">
    <subcellularLocation>
        <location evidence="1">Golgi apparatus membrane</location>
        <topology evidence="1">Multi-pass membrane protein</topology>
    </subcellularLocation>
</comment>
<keyword evidence="9" id="KW-1185">Reference proteome</keyword>
<accession>A0A1N6LWC1</accession>
<evidence type="ECO:0000256" key="2">
    <source>
        <dbReference type="ARBA" id="ARBA00022692"/>
    </source>
</evidence>
<keyword evidence="4" id="KW-0333">Golgi apparatus</keyword>